<dbReference type="InterPro" id="IPR043128">
    <property type="entry name" value="Rev_trsase/Diguanyl_cyclase"/>
</dbReference>
<dbReference type="InterPro" id="IPR043502">
    <property type="entry name" value="DNA/RNA_pol_sf"/>
</dbReference>
<keyword evidence="5" id="KW-1185">Reference proteome</keyword>
<dbReference type="Gene3D" id="3.30.70.270">
    <property type="match status" value="1"/>
</dbReference>
<dbReference type="Gene3D" id="1.10.340.70">
    <property type="match status" value="1"/>
</dbReference>
<feature type="compositionally biased region" description="Polar residues" evidence="1">
    <location>
        <begin position="444"/>
        <end position="453"/>
    </location>
</feature>
<name>A0A2B4SPK9_STYPI</name>
<dbReference type="SUPFAM" id="SSF56672">
    <property type="entry name" value="DNA/RNA polymerases"/>
    <property type="match status" value="1"/>
</dbReference>
<dbReference type="FunFam" id="1.10.340.70:FF:000004">
    <property type="entry name" value="Retrovirus-related Pol polyprotein from transposon 297-like Protein"/>
    <property type="match status" value="1"/>
</dbReference>
<dbReference type="InterPro" id="IPR041577">
    <property type="entry name" value="RT_RNaseH_2"/>
</dbReference>
<gene>
    <name evidence="4" type="primary">pol</name>
    <name evidence="4" type="ORF">AWC38_SpisGene4871</name>
</gene>
<dbReference type="InterPro" id="IPR041588">
    <property type="entry name" value="Integrase_H2C2"/>
</dbReference>
<dbReference type="PANTHER" id="PTHR37984:SF7">
    <property type="entry name" value="INTEGRASE CATALYTIC DOMAIN-CONTAINING PROTEIN"/>
    <property type="match status" value="1"/>
</dbReference>
<feature type="region of interest" description="Disordered" evidence="1">
    <location>
        <begin position="434"/>
        <end position="478"/>
    </location>
</feature>
<dbReference type="Pfam" id="PF17921">
    <property type="entry name" value="Integrase_H2C2"/>
    <property type="match status" value="1"/>
</dbReference>
<evidence type="ECO:0000256" key="1">
    <source>
        <dbReference type="SAM" id="MobiDB-lite"/>
    </source>
</evidence>
<accession>A0A2B4SPK9</accession>
<dbReference type="InterPro" id="IPR050951">
    <property type="entry name" value="Retrovirus_Pol_polyprotein"/>
</dbReference>
<evidence type="ECO:0000313" key="5">
    <source>
        <dbReference type="Proteomes" id="UP000225706"/>
    </source>
</evidence>
<dbReference type="CDD" id="cd09274">
    <property type="entry name" value="RNase_HI_RT_Ty3"/>
    <property type="match status" value="1"/>
</dbReference>
<feature type="domain" description="Integrase zinc-binding" evidence="3">
    <location>
        <begin position="286"/>
        <end position="333"/>
    </location>
</feature>
<feature type="compositionally biased region" description="Polar residues" evidence="1">
    <location>
        <begin position="468"/>
        <end position="478"/>
    </location>
</feature>
<dbReference type="OrthoDB" id="2286242at2759"/>
<evidence type="ECO:0000259" key="2">
    <source>
        <dbReference type="Pfam" id="PF17919"/>
    </source>
</evidence>
<protein>
    <submittedName>
        <fullName evidence="4">Retrovirus-related Pol polyprotein</fullName>
    </submittedName>
</protein>
<dbReference type="PANTHER" id="PTHR37984">
    <property type="entry name" value="PROTEIN CBG26694"/>
    <property type="match status" value="1"/>
</dbReference>
<dbReference type="EMBL" id="LSMT01000052">
    <property type="protein sequence ID" value="PFX30325.1"/>
    <property type="molecule type" value="Genomic_DNA"/>
</dbReference>
<evidence type="ECO:0000313" key="4">
    <source>
        <dbReference type="EMBL" id="PFX30325.1"/>
    </source>
</evidence>
<dbReference type="AlphaFoldDB" id="A0A2B4SPK9"/>
<organism evidence="4 5">
    <name type="scientific">Stylophora pistillata</name>
    <name type="common">Smooth cauliflower coral</name>
    <dbReference type="NCBI Taxonomy" id="50429"/>
    <lineage>
        <taxon>Eukaryota</taxon>
        <taxon>Metazoa</taxon>
        <taxon>Cnidaria</taxon>
        <taxon>Anthozoa</taxon>
        <taxon>Hexacorallia</taxon>
        <taxon>Scleractinia</taxon>
        <taxon>Astrocoeniina</taxon>
        <taxon>Pocilloporidae</taxon>
        <taxon>Stylophora</taxon>
    </lineage>
</organism>
<evidence type="ECO:0000259" key="3">
    <source>
        <dbReference type="Pfam" id="PF17921"/>
    </source>
</evidence>
<reference evidence="5" key="1">
    <citation type="journal article" date="2017" name="bioRxiv">
        <title>Comparative analysis of the genomes of Stylophora pistillata and Acropora digitifera provides evidence for extensive differences between species of corals.</title>
        <authorList>
            <person name="Voolstra C.R."/>
            <person name="Li Y."/>
            <person name="Liew Y.J."/>
            <person name="Baumgarten S."/>
            <person name="Zoccola D."/>
            <person name="Flot J.-F."/>
            <person name="Tambutte S."/>
            <person name="Allemand D."/>
            <person name="Aranda M."/>
        </authorList>
    </citation>
    <scope>NUCLEOTIDE SEQUENCE [LARGE SCALE GENOMIC DNA]</scope>
</reference>
<dbReference type="FunFam" id="3.30.70.270:FF:000026">
    <property type="entry name" value="Transposon Ty3-G Gag-Pol polyprotein"/>
    <property type="match status" value="1"/>
</dbReference>
<dbReference type="Pfam" id="PF17919">
    <property type="entry name" value="RT_RNaseH_2"/>
    <property type="match status" value="1"/>
</dbReference>
<proteinExistence type="predicted"/>
<sequence length="478" mass="53733">MPPPQNREELQRFLGMVNYFSQFIPNQSEITTPLRSFLKKDAAWIWSHEHTQAAEHLKEIMSSHPVLSLVDPSKPVKLQVDVSKSGLGACILQDEHSIAYASRSLAQAEGHYAQIEKDLLAVVFGCERFNHYIYGRPEDVMSDHKPLESIIKKPLVSTSPRLQILLLRLQKYEVNIIYVPGKYMYVADTLSRAFLDEQHTDTDLKDDIEVMVHSLITNLPMTQKKLAQMKSATAQDEDLQMLSKVVKSSWPFHRNQLPASVAHYWNLRGEIHEAGGLLFLCQRLIIPQEMRQDVLNCIYESHLGIEKCKSRARAVVYWPGMSTAMERMVAKCPYPELFVLKDKTANSVITSMKSMYARHGIPDEIVAHNMPFASKAFRNFATYCPKVLTTPDGTAYRQNRRHLLPTHESPPVIAGPPIDLPATPLAVADPLVGVAPPDDAIPSLDSSNQCSPQQTPPQSVPRVAGLSDYQQDSGRTMS</sequence>
<comment type="caution">
    <text evidence="4">The sequence shown here is derived from an EMBL/GenBank/DDBJ whole genome shotgun (WGS) entry which is preliminary data.</text>
</comment>
<feature type="domain" description="Reverse transcriptase/retrotransposon-derived protein RNase H-like" evidence="2">
    <location>
        <begin position="46"/>
        <end position="137"/>
    </location>
</feature>
<dbReference type="Proteomes" id="UP000225706">
    <property type="component" value="Unassembled WGS sequence"/>
</dbReference>